<dbReference type="Proteomes" id="UP001457282">
    <property type="component" value="Unassembled WGS sequence"/>
</dbReference>
<reference evidence="2 3" key="1">
    <citation type="journal article" date="2023" name="G3 (Bethesda)">
        <title>A chromosome-length genome assembly and annotation of blackberry (Rubus argutus, cv. 'Hillquist').</title>
        <authorList>
            <person name="Bruna T."/>
            <person name="Aryal R."/>
            <person name="Dudchenko O."/>
            <person name="Sargent D.J."/>
            <person name="Mead D."/>
            <person name="Buti M."/>
            <person name="Cavallini A."/>
            <person name="Hytonen T."/>
            <person name="Andres J."/>
            <person name="Pham M."/>
            <person name="Weisz D."/>
            <person name="Mascagni F."/>
            <person name="Usai G."/>
            <person name="Natali L."/>
            <person name="Bassil N."/>
            <person name="Fernandez G.E."/>
            <person name="Lomsadze A."/>
            <person name="Armour M."/>
            <person name="Olukolu B."/>
            <person name="Poorten T."/>
            <person name="Britton C."/>
            <person name="Davik J."/>
            <person name="Ashrafi H."/>
            <person name="Aiden E.L."/>
            <person name="Borodovsky M."/>
            <person name="Worthington M."/>
        </authorList>
    </citation>
    <scope>NUCLEOTIDE SEQUENCE [LARGE SCALE GENOMIC DNA]</scope>
    <source>
        <strain evidence="2">PI 553951</strain>
    </source>
</reference>
<evidence type="ECO:0000313" key="3">
    <source>
        <dbReference type="Proteomes" id="UP001457282"/>
    </source>
</evidence>
<dbReference type="EMBL" id="JBEDUW010000205">
    <property type="protein sequence ID" value="KAK9903857.1"/>
    <property type="molecule type" value="Genomic_DNA"/>
</dbReference>
<organism evidence="2 3">
    <name type="scientific">Rubus argutus</name>
    <name type="common">Southern blackberry</name>
    <dbReference type="NCBI Taxonomy" id="59490"/>
    <lineage>
        <taxon>Eukaryota</taxon>
        <taxon>Viridiplantae</taxon>
        <taxon>Streptophyta</taxon>
        <taxon>Embryophyta</taxon>
        <taxon>Tracheophyta</taxon>
        <taxon>Spermatophyta</taxon>
        <taxon>Magnoliopsida</taxon>
        <taxon>eudicotyledons</taxon>
        <taxon>Gunneridae</taxon>
        <taxon>Pentapetalae</taxon>
        <taxon>rosids</taxon>
        <taxon>fabids</taxon>
        <taxon>Rosales</taxon>
        <taxon>Rosaceae</taxon>
        <taxon>Rosoideae</taxon>
        <taxon>Rosoideae incertae sedis</taxon>
        <taxon>Rubus</taxon>
    </lineage>
</organism>
<protein>
    <submittedName>
        <fullName evidence="2">Uncharacterized protein</fullName>
    </submittedName>
</protein>
<sequence length="94" mass="11122">MSYRSSPSNEFQYFFAPAAPMPYRAPATTNSHHRPQHHVRFSNELEERVIEAPRRSHNVTEYVVQAEDVDDEAAAFIKFEHKKFQMRQMTMSDY</sequence>
<evidence type="ECO:0000313" key="2">
    <source>
        <dbReference type="EMBL" id="KAK9934591.1"/>
    </source>
</evidence>
<name>A0AAW1XCC2_RUBAR</name>
<keyword evidence="3" id="KW-1185">Reference proteome</keyword>
<dbReference type="AlphaFoldDB" id="A0AAW1XCC2"/>
<evidence type="ECO:0000313" key="1">
    <source>
        <dbReference type="EMBL" id="KAK9903857.1"/>
    </source>
</evidence>
<dbReference type="EMBL" id="JBEDUW010000004">
    <property type="protein sequence ID" value="KAK9934591.1"/>
    <property type="molecule type" value="Genomic_DNA"/>
</dbReference>
<accession>A0AAW1XCC2</accession>
<gene>
    <name evidence="1" type="ORF">M0R45_000829</name>
    <name evidence="2" type="ORF">M0R45_021728</name>
</gene>
<proteinExistence type="predicted"/>
<comment type="caution">
    <text evidence="2">The sequence shown here is derived from an EMBL/GenBank/DDBJ whole genome shotgun (WGS) entry which is preliminary data.</text>
</comment>